<dbReference type="Pfam" id="PF12399">
    <property type="entry name" value="BCA_ABC_TP_C"/>
    <property type="match status" value="1"/>
</dbReference>
<dbReference type="GO" id="GO:1903805">
    <property type="term" value="P:L-valine import across plasma membrane"/>
    <property type="evidence" value="ECO:0007669"/>
    <property type="project" value="TreeGrafter"/>
</dbReference>
<dbReference type="GO" id="GO:0042941">
    <property type="term" value="P:D-alanine transmembrane transport"/>
    <property type="evidence" value="ECO:0007669"/>
    <property type="project" value="TreeGrafter"/>
</dbReference>
<keyword evidence="3" id="KW-0547">Nucleotide-binding</keyword>
<dbReference type="EMBL" id="QFQD01000075">
    <property type="protein sequence ID" value="PZQ79964.1"/>
    <property type="molecule type" value="Genomic_DNA"/>
</dbReference>
<dbReference type="GO" id="GO:0015192">
    <property type="term" value="F:L-phenylalanine transmembrane transporter activity"/>
    <property type="evidence" value="ECO:0007669"/>
    <property type="project" value="TreeGrafter"/>
</dbReference>
<dbReference type="InterPro" id="IPR003439">
    <property type="entry name" value="ABC_transporter-like_ATP-bd"/>
</dbReference>
<feature type="domain" description="ABC transporter" evidence="6">
    <location>
        <begin position="18"/>
        <end position="297"/>
    </location>
</feature>
<comment type="caution">
    <text evidence="7">The sequence shown here is derived from an EMBL/GenBank/DDBJ whole genome shotgun (WGS) entry which is preliminary data.</text>
</comment>
<dbReference type="Pfam" id="PF00005">
    <property type="entry name" value="ABC_tran"/>
    <property type="match status" value="1"/>
</dbReference>
<dbReference type="GO" id="GO:0005524">
    <property type="term" value="F:ATP binding"/>
    <property type="evidence" value="ECO:0007669"/>
    <property type="project" value="UniProtKB-KW"/>
</dbReference>
<dbReference type="GO" id="GO:0016887">
    <property type="term" value="F:ATP hydrolysis activity"/>
    <property type="evidence" value="ECO:0007669"/>
    <property type="project" value="InterPro"/>
</dbReference>
<evidence type="ECO:0000313" key="7">
    <source>
        <dbReference type="EMBL" id="PZQ79964.1"/>
    </source>
</evidence>
<comment type="similarity">
    <text evidence="1">Belongs to the ABC transporter superfamily.</text>
</comment>
<organism evidence="7 8">
    <name type="scientific">Ancylobacter novellus</name>
    <name type="common">Thiobacillus novellus</name>
    <dbReference type="NCBI Taxonomy" id="921"/>
    <lineage>
        <taxon>Bacteria</taxon>
        <taxon>Pseudomonadati</taxon>
        <taxon>Pseudomonadota</taxon>
        <taxon>Alphaproteobacteria</taxon>
        <taxon>Hyphomicrobiales</taxon>
        <taxon>Xanthobacteraceae</taxon>
        <taxon>Ancylobacter</taxon>
    </lineage>
</organism>
<dbReference type="InterPro" id="IPR003593">
    <property type="entry name" value="AAA+_ATPase"/>
</dbReference>
<proteinExistence type="inferred from homology"/>
<evidence type="ECO:0000256" key="5">
    <source>
        <dbReference type="ARBA" id="ARBA00022970"/>
    </source>
</evidence>
<protein>
    <submittedName>
        <fullName evidence="7">ABC transporter ATP-binding protein</fullName>
    </submittedName>
</protein>
<dbReference type="GO" id="GO:0005304">
    <property type="term" value="F:L-valine transmembrane transporter activity"/>
    <property type="evidence" value="ECO:0007669"/>
    <property type="project" value="TreeGrafter"/>
</dbReference>
<dbReference type="GO" id="GO:0005886">
    <property type="term" value="C:plasma membrane"/>
    <property type="evidence" value="ECO:0007669"/>
    <property type="project" value="TreeGrafter"/>
</dbReference>
<sequence length="322" mass="34895">MAHSVQAGIPRWEADPILSVEHLFMRFGGLIAVNDLSFKVGRGDITALIGPNGAGKTTVFNCITGFYKPSEGRLVLAHGRAPTADELARVTLIGERALVSQGSSVYLLERMPDYRVSGEAKVARTFQNIRLFTGMTVLENLMVAQHNALMRASGFSLKGLFGLPSWGAAQRAATEKAKYWMEKVGLTDRADDPAGDLPYGAQRRLEIARAMCSEPILLCLDEPAAGLNPRESLELNTLLRSIREEHGTSILLIEHDMSVVMEISDHVVVLDYGTKISDGTPEAVKNDPRVIAAYLGVDEDAVEEVEAEIDAEIAAHSTGAHS</sequence>
<dbReference type="GO" id="GO:0015808">
    <property type="term" value="P:L-alanine transport"/>
    <property type="evidence" value="ECO:0007669"/>
    <property type="project" value="TreeGrafter"/>
</dbReference>
<keyword evidence="2" id="KW-0813">Transport</keyword>
<gene>
    <name evidence="7" type="ORF">DI549_18665</name>
</gene>
<keyword evidence="4 7" id="KW-0067">ATP-binding</keyword>
<dbReference type="CDD" id="cd03219">
    <property type="entry name" value="ABC_Mj1267_LivG_branched"/>
    <property type="match status" value="1"/>
</dbReference>
<dbReference type="InterPro" id="IPR027417">
    <property type="entry name" value="P-loop_NTPase"/>
</dbReference>
<keyword evidence="5" id="KW-0029">Amino-acid transport</keyword>
<evidence type="ECO:0000256" key="2">
    <source>
        <dbReference type="ARBA" id="ARBA00022448"/>
    </source>
</evidence>
<dbReference type="Gene3D" id="3.40.50.300">
    <property type="entry name" value="P-loop containing nucleotide triphosphate hydrolases"/>
    <property type="match status" value="1"/>
</dbReference>
<evidence type="ECO:0000256" key="1">
    <source>
        <dbReference type="ARBA" id="ARBA00005417"/>
    </source>
</evidence>
<accession>A0A2W5QSW4</accession>
<dbReference type="SUPFAM" id="SSF52540">
    <property type="entry name" value="P-loop containing nucleoside triphosphate hydrolases"/>
    <property type="match status" value="1"/>
</dbReference>
<dbReference type="AlphaFoldDB" id="A0A2W5QSW4"/>
<dbReference type="PROSITE" id="PS50893">
    <property type="entry name" value="ABC_TRANSPORTER_2"/>
    <property type="match status" value="1"/>
</dbReference>
<dbReference type="InterPro" id="IPR051120">
    <property type="entry name" value="ABC_AA/LPS_Transport"/>
</dbReference>
<evidence type="ECO:0000313" key="8">
    <source>
        <dbReference type="Proteomes" id="UP000248887"/>
    </source>
</evidence>
<dbReference type="GO" id="GO:1903806">
    <property type="term" value="P:L-isoleucine import across plasma membrane"/>
    <property type="evidence" value="ECO:0007669"/>
    <property type="project" value="TreeGrafter"/>
</dbReference>
<evidence type="ECO:0000256" key="3">
    <source>
        <dbReference type="ARBA" id="ARBA00022741"/>
    </source>
</evidence>
<name>A0A2W5QSW4_ANCNO</name>
<dbReference type="PANTHER" id="PTHR45772">
    <property type="entry name" value="CONSERVED COMPONENT OF ABC TRANSPORTER FOR NATURAL AMINO ACIDS-RELATED"/>
    <property type="match status" value="1"/>
</dbReference>
<dbReference type="Proteomes" id="UP000248887">
    <property type="component" value="Unassembled WGS sequence"/>
</dbReference>
<dbReference type="InterPro" id="IPR032823">
    <property type="entry name" value="BCA_ABC_TP_C"/>
</dbReference>
<dbReference type="PANTHER" id="PTHR45772:SF11">
    <property type="entry name" value="HIGH-AFFINITY BRANCHED-CHAIN AMINO ACID TRANSPORT ATP-BINDING PROTEIN LIVG"/>
    <property type="match status" value="1"/>
</dbReference>
<reference evidence="7 8" key="1">
    <citation type="submission" date="2017-08" db="EMBL/GenBank/DDBJ databases">
        <title>Infants hospitalized years apart are colonized by the same room-sourced microbial strains.</title>
        <authorList>
            <person name="Brooks B."/>
            <person name="Olm M.R."/>
            <person name="Firek B.A."/>
            <person name="Baker R."/>
            <person name="Thomas B.C."/>
            <person name="Morowitz M.J."/>
            <person name="Banfield J.F."/>
        </authorList>
    </citation>
    <scope>NUCLEOTIDE SEQUENCE [LARGE SCALE GENOMIC DNA]</scope>
    <source>
        <strain evidence="7">S2_005_001_R2_27</strain>
    </source>
</reference>
<dbReference type="SMART" id="SM00382">
    <property type="entry name" value="AAA"/>
    <property type="match status" value="1"/>
</dbReference>
<evidence type="ECO:0000256" key="4">
    <source>
        <dbReference type="ARBA" id="ARBA00022840"/>
    </source>
</evidence>
<evidence type="ECO:0000259" key="6">
    <source>
        <dbReference type="PROSITE" id="PS50893"/>
    </source>
</evidence>
<dbReference type="GO" id="GO:0015188">
    <property type="term" value="F:L-isoleucine transmembrane transporter activity"/>
    <property type="evidence" value="ECO:0007669"/>
    <property type="project" value="TreeGrafter"/>
</dbReference>